<dbReference type="PANTHER" id="PTHR32097">
    <property type="entry name" value="CAMP-BINDING PROTEIN 1-RELATED"/>
    <property type="match status" value="1"/>
</dbReference>
<dbReference type="Pfam" id="PF02342">
    <property type="entry name" value="TerD"/>
    <property type="match status" value="1"/>
</dbReference>
<evidence type="ECO:0008006" key="4">
    <source>
        <dbReference type="Google" id="ProtNLM"/>
    </source>
</evidence>
<dbReference type="Pfam" id="PF10138">
    <property type="entry name" value="vWA-TerF-like"/>
    <property type="match status" value="1"/>
</dbReference>
<dbReference type="InterPro" id="IPR019303">
    <property type="entry name" value="vWA_TerF_C"/>
</dbReference>
<organism evidence="3">
    <name type="scientific">Desertifilum tharense IPPAS B-1220</name>
    <dbReference type="NCBI Taxonomy" id="1781255"/>
    <lineage>
        <taxon>Bacteria</taxon>
        <taxon>Bacillati</taxon>
        <taxon>Cyanobacteriota</taxon>
        <taxon>Cyanophyceae</taxon>
        <taxon>Desertifilales</taxon>
        <taxon>Desertifilaceae</taxon>
        <taxon>Desertifilum</taxon>
    </lineage>
</organism>
<dbReference type="EMBL" id="MJGC01000053">
    <property type="protein sequence ID" value="OEJ75201.1"/>
    <property type="molecule type" value="Genomic_DNA"/>
</dbReference>
<dbReference type="InterPro" id="IPR003325">
    <property type="entry name" value="TerD"/>
</dbReference>
<dbReference type="RefSeq" id="WP_069967200.1">
    <property type="nucleotide sequence ID" value="NZ_CM124774.1"/>
</dbReference>
<evidence type="ECO:0000313" key="3">
    <source>
        <dbReference type="EMBL" id="OEJ75201.1"/>
    </source>
</evidence>
<dbReference type="OrthoDB" id="4123258at2"/>
<dbReference type="AlphaFoldDB" id="A0A1E5QKS3"/>
<sequence>MGTQLVTGERFDLSQAAPDVKQVAVGLGWQVTQVGGQAYDIDASVFMIGADGKIPDERYFVFYNNLVSQDGSVRHLANRQSRTSDQQTITVDLTQVNPAIEEIIIVVTIHDAKEKRQNFSQVRDAYIRLYNPSNEVEIARYNLTDQFDKERALEFGKFYKRNGKWRFQAVGQGYNMGLQSFVDKYYVETPAKAEVGVRQPESFEISSVDLLTSQVDKAIANANLGQLKARIGCIIEASPAMQNWIAGGNLQTTLERLLALSKRLETSPAVDVWLFAETFQRLPSVIPANVDNYVKQQVLPVSRTLAQRNAANYAPVMVDLLQKYLQEDKRKYPNFAIVLGSGLCSDAQKAEYAVRTSSKYPVFWQFFGITDETSLSATSFEFLRSLDILSGRRVDNASFVELNSLSLTYEDEFYNKLFIEFPYWLIEAQAQGII</sequence>
<evidence type="ECO:0000259" key="2">
    <source>
        <dbReference type="Pfam" id="PF10138"/>
    </source>
</evidence>
<dbReference type="Gene3D" id="2.60.60.30">
    <property type="entry name" value="sav2460 like domains"/>
    <property type="match status" value="1"/>
</dbReference>
<name>A0A1E5QKS3_9CYAN</name>
<gene>
    <name evidence="3" type="ORF">BH720_10800</name>
</gene>
<protein>
    <recommendedName>
        <fullName evidence="4">Stress protein</fullName>
    </recommendedName>
</protein>
<proteinExistence type="predicted"/>
<accession>A0A1E5QKS3</accession>
<reference evidence="3" key="1">
    <citation type="submission" date="2016-09" db="EMBL/GenBank/DDBJ databases">
        <title>Draft genome of thermotolerant cyanobacterium Desertifilum sp. strain IPPAS B-1220.</title>
        <authorList>
            <person name="Sinetova M.A."/>
            <person name="Bolakhan K."/>
            <person name="Zayadan B.K."/>
            <person name="Mironov K.S."/>
            <person name="Ustinova V."/>
            <person name="Kupriyanova E.V."/>
            <person name="Sidorov R.A."/>
            <person name="Skrypnik A.N."/>
            <person name="Gogoleva N.E."/>
            <person name="Gogolev Y.V."/>
            <person name="Los D.A."/>
        </authorList>
    </citation>
    <scope>NUCLEOTIDE SEQUENCE [LARGE SCALE GENOMIC DNA]</scope>
    <source>
        <strain evidence="3">IPPAS B-1220</strain>
    </source>
</reference>
<feature type="domain" description="TerD" evidence="1">
    <location>
        <begin position="1"/>
        <end position="185"/>
    </location>
</feature>
<dbReference type="InterPro" id="IPR051324">
    <property type="entry name" value="Stress/Tellurium_Resist"/>
</dbReference>
<dbReference type="PANTHER" id="PTHR32097:SF17">
    <property type="entry name" value="CAMP-BINDING PROTEIN 1-RELATED"/>
    <property type="match status" value="1"/>
</dbReference>
<evidence type="ECO:0000259" key="1">
    <source>
        <dbReference type="Pfam" id="PF02342"/>
    </source>
</evidence>
<comment type="caution">
    <text evidence="3">The sequence shown here is derived from an EMBL/GenBank/DDBJ whole genome shotgun (WGS) entry which is preliminary data.</text>
</comment>
<feature type="domain" description="vWA found in TerF C terminus" evidence="2">
    <location>
        <begin position="228"/>
        <end position="434"/>
    </location>
</feature>
<dbReference type="CDD" id="cd06974">
    <property type="entry name" value="TerD_like"/>
    <property type="match status" value="1"/>
</dbReference>